<accession>A0A9E7R4J8</accession>
<proteinExistence type="predicted"/>
<dbReference type="KEGG" id="ssai:N0B31_02210"/>
<evidence type="ECO:0000313" key="2">
    <source>
        <dbReference type="Proteomes" id="UP001057580"/>
    </source>
</evidence>
<dbReference type="RefSeq" id="WP_260594156.1">
    <property type="nucleotide sequence ID" value="NZ_CP104003.1"/>
</dbReference>
<organism evidence="1 2">
    <name type="scientific">Salinirubellus salinus</name>
    <dbReference type="NCBI Taxonomy" id="1364945"/>
    <lineage>
        <taxon>Archaea</taxon>
        <taxon>Methanobacteriati</taxon>
        <taxon>Methanobacteriota</taxon>
        <taxon>Stenosarchaea group</taxon>
        <taxon>Halobacteria</taxon>
        <taxon>Halobacteriales</taxon>
        <taxon>Natronomonadaceae</taxon>
        <taxon>Salinirubellus</taxon>
    </lineage>
</organism>
<evidence type="ECO:0000313" key="1">
    <source>
        <dbReference type="EMBL" id="UWM55104.1"/>
    </source>
</evidence>
<dbReference type="Proteomes" id="UP001057580">
    <property type="component" value="Chromosome"/>
</dbReference>
<sequence length="40" mass="4421">MDRLASHAFESKAAFADLFRDEGVTLDEFEMRALLSGASD</sequence>
<keyword evidence="2" id="KW-1185">Reference proteome</keyword>
<protein>
    <submittedName>
        <fullName evidence="1">Uncharacterized protein</fullName>
    </submittedName>
</protein>
<reference evidence="1" key="1">
    <citation type="submission" date="2022-09" db="EMBL/GenBank/DDBJ databases">
        <title>Diverse halophilic archaea isolated from saline environments.</title>
        <authorList>
            <person name="Cui H.-L."/>
        </authorList>
    </citation>
    <scope>NUCLEOTIDE SEQUENCE</scope>
    <source>
        <strain evidence="1">ZS-35-S2</strain>
    </source>
</reference>
<name>A0A9E7R4J8_9EURY</name>
<gene>
    <name evidence="1" type="ORF">N0B31_02210</name>
</gene>
<dbReference type="EMBL" id="CP104003">
    <property type="protein sequence ID" value="UWM55104.1"/>
    <property type="molecule type" value="Genomic_DNA"/>
</dbReference>
<dbReference type="GeneID" id="74941198"/>
<dbReference type="AlphaFoldDB" id="A0A9E7R4J8"/>